<dbReference type="PANTHER" id="PTHR48090:SF3">
    <property type="entry name" value="UNDECAPRENYL-PHOSPHATE 4-DEOXY-4-FORMAMIDO-L-ARABINOSE TRANSFERASE"/>
    <property type="match status" value="1"/>
</dbReference>
<sequence length="315" mass="34892">MLISVVSPVYNCTNCLPAIVRRVRETLDGHDIRWEVLFVDDRGPGEPWPVIEALAAADERVRGVRLMRNHGQHLAIWAGLAHARGDWVAVIDCDLQDDPTMLMRMVDVAREGNCDAVIVDRGEWRDTLWRRAASRLFTALLRAITGMKVGVNAGNFGLYSERMVNNLLAYRDKEVFLPAMTVMTGLERRSLVVPRASRAEGRSSYGFRQLLRLAVALIIRFSDRPLKLSVVAGLALSGLSAGVALVVFVAWASGVIKVAGWTSLMLSIWFVGGLILSALGVHGFYIGRIFTEVQDRPRIRVMQTTANLTATKQPL</sequence>
<comment type="caution">
    <text evidence="10">The sequence shown here is derived from an EMBL/GenBank/DDBJ whole genome shotgun (WGS) entry which is preliminary data.</text>
</comment>
<protein>
    <submittedName>
        <fullName evidence="10">Dolichol-phosphate mannosyltransferase</fullName>
        <ecNumber evidence="10">2.4.1.83</ecNumber>
    </submittedName>
</protein>
<dbReference type="InterPro" id="IPR029044">
    <property type="entry name" value="Nucleotide-diphossugar_trans"/>
</dbReference>
<evidence type="ECO:0000256" key="4">
    <source>
        <dbReference type="ARBA" id="ARBA00022692"/>
    </source>
</evidence>
<evidence type="ECO:0000256" key="6">
    <source>
        <dbReference type="ARBA" id="ARBA00022989"/>
    </source>
</evidence>
<accession>A0A7X6BG58</accession>
<dbReference type="GO" id="GO:0004582">
    <property type="term" value="F:dolichyl-phosphate beta-D-mannosyltransferase activity"/>
    <property type="evidence" value="ECO:0007669"/>
    <property type="project" value="UniProtKB-EC"/>
</dbReference>
<reference evidence="10 11" key="1">
    <citation type="submission" date="2020-03" db="EMBL/GenBank/DDBJ databases">
        <title>Genomic Encyclopedia of Type Strains, Phase IV (KMG-IV): sequencing the most valuable type-strain genomes for metagenomic binning, comparative biology and taxonomic classification.</title>
        <authorList>
            <person name="Goeker M."/>
        </authorList>
    </citation>
    <scope>NUCLEOTIDE SEQUENCE [LARGE SCALE GENOMIC DNA]</scope>
    <source>
        <strain evidence="10 11">DSM 16846</strain>
    </source>
</reference>
<dbReference type="GO" id="GO:0009103">
    <property type="term" value="P:lipopolysaccharide biosynthetic process"/>
    <property type="evidence" value="ECO:0007669"/>
    <property type="project" value="UniProtKB-KW"/>
</dbReference>
<keyword evidence="11" id="KW-1185">Reference proteome</keyword>
<dbReference type="Gene3D" id="3.90.550.10">
    <property type="entry name" value="Spore Coat Polysaccharide Biosynthesis Protein SpsA, Chain A"/>
    <property type="match status" value="1"/>
</dbReference>
<evidence type="ECO:0000256" key="1">
    <source>
        <dbReference type="ARBA" id="ARBA00022475"/>
    </source>
</evidence>
<dbReference type="PANTHER" id="PTHR48090">
    <property type="entry name" value="UNDECAPRENYL-PHOSPHATE 4-DEOXY-4-FORMAMIDO-L-ARABINOSE TRANSFERASE-RELATED"/>
    <property type="match status" value="1"/>
</dbReference>
<evidence type="ECO:0000313" key="11">
    <source>
        <dbReference type="Proteomes" id="UP000558192"/>
    </source>
</evidence>
<keyword evidence="2 10" id="KW-0328">Glycosyltransferase</keyword>
<evidence type="ECO:0000259" key="9">
    <source>
        <dbReference type="Pfam" id="PF00535"/>
    </source>
</evidence>
<evidence type="ECO:0000256" key="8">
    <source>
        <dbReference type="SAM" id="Phobius"/>
    </source>
</evidence>
<dbReference type="SUPFAM" id="SSF53448">
    <property type="entry name" value="Nucleotide-diphospho-sugar transferases"/>
    <property type="match status" value="1"/>
</dbReference>
<dbReference type="EMBL" id="JAATJC010000001">
    <property type="protein sequence ID" value="NJC06114.1"/>
    <property type="molecule type" value="Genomic_DNA"/>
</dbReference>
<organism evidence="10 11">
    <name type="scientific">Sphingomonas kaistensis</name>
    <dbReference type="NCBI Taxonomy" id="298708"/>
    <lineage>
        <taxon>Bacteria</taxon>
        <taxon>Pseudomonadati</taxon>
        <taxon>Pseudomonadota</taxon>
        <taxon>Alphaproteobacteria</taxon>
        <taxon>Sphingomonadales</taxon>
        <taxon>Sphingomonadaceae</taxon>
        <taxon>Sphingomonas</taxon>
    </lineage>
</organism>
<feature type="transmembrane region" description="Helical" evidence="8">
    <location>
        <begin position="264"/>
        <end position="286"/>
    </location>
</feature>
<keyword evidence="3 10" id="KW-0808">Transferase</keyword>
<keyword evidence="7 8" id="KW-0472">Membrane</keyword>
<keyword evidence="1" id="KW-1003">Cell membrane</keyword>
<name>A0A7X6BG58_9SPHN</name>
<dbReference type="AlphaFoldDB" id="A0A7X6BG58"/>
<keyword evidence="5" id="KW-0448">Lipopolysaccharide biosynthesis</keyword>
<proteinExistence type="predicted"/>
<dbReference type="EC" id="2.4.1.83" evidence="10"/>
<evidence type="ECO:0000256" key="2">
    <source>
        <dbReference type="ARBA" id="ARBA00022676"/>
    </source>
</evidence>
<dbReference type="RefSeq" id="WP_168069099.1">
    <property type="nucleotide sequence ID" value="NZ_JAATJC010000001.1"/>
</dbReference>
<feature type="transmembrane region" description="Helical" evidence="8">
    <location>
        <begin position="228"/>
        <end position="252"/>
    </location>
</feature>
<dbReference type="Proteomes" id="UP000558192">
    <property type="component" value="Unassembled WGS sequence"/>
</dbReference>
<feature type="domain" description="Glycosyltransferase 2-like" evidence="9">
    <location>
        <begin position="4"/>
        <end position="165"/>
    </location>
</feature>
<evidence type="ECO:0000256" key="7">
    <source>
        <dbReference type="ARBA" id="ARBA00023136"/>
    </source>
</evidence>
<gene>
    <name evidence="10" type="ORF">GGQ97_001907</name>
</gene>
<dbReference type="InterPro" id="IPR050256">
    <property type="entry name" value="Glycosyltransferase_2"/>
</dbReference>
<dbReference type="Pfam" id="PF00535">
    <property type="entry name" value="Glycos_transf_2"/>
    <property type="match status" value="1"/>
</dbReference>
<keyword evidence="4 8" id="KW-0812">Transmembrane</keyword>
<dbReference type="CDD" id="cd04187">
    <property type="entry name" value="DPM1_like_bac"/>
    <property type="match status" value="1"/>
</dbReference>
<dbReference type="GO" id="GO:0005886">
    <property type="term" value="C:plasma membrane"/>
    <property type="evidence" value="ECO:0007669"/>
    <property type="project" value="TreeGrafter"/>
</dbReference>
<dbReference type="InterPro" id="IPR001173">
    <property type="entry name" value="Glyco_trans_2-like"/>
</dbReference>
<evidence type="ECO:0000256" key="5">
    <source>
        <dbReference type="ARBA" id="ARBA00022985"/>
    </source>
</evidence>
<keyword evidence="6 8" id="KW-1133">Transmembrane helix</keyword>
<evidence type="ECO:0000256" key="3">
    <source>
        <dbReference type="ARBA" id="ARBA00022679"/>
    </source>
</evidence>
<evidence type="ECO:0000313" key="10">
    <source>
        <dbReference type="EMBL" id="NJC06114.1"/>
    </source>
</evidence>